<gene>
    <name evidence="2" type="ORF">K0M31_019194</name>
</gene>
<comment type="caution">
    <text evidence="2">The sequence shown here is derived from an EMBL/GenBank/DDBJ whole genome shotgun (WGS) entry which is preliminary data.</text>
</comment>
<proteinExistence type="predicted"/>
<reference evidence="2" key="1">
    <citation type="submission" date="2021-10" db="EMBL/GenBank/DDBJ databases">
        <title>Melipona bicolor Genome sequencing and assembly.</title>
        <authorList>
            <person name="Araujo N.S."/>
            <person name="Arias M.C."/>
        </authorList>
    </citation>
    <scope>NUCLEOTIDE SEQUENCE</scope>
    <source>
        <strain evidence="2">USP_2M_L1-L4_2017</strain>
        <tissue evidence="2">Whole body</tissue>
    </source>
</reference>
<accession>A0AA40G1Y3</accession>
<dbReference type="AlphaFoldDB" id="A0AA40G1Y3"/>
<evidence type="ECO:0000313" key="2">
    <source>
        <dbReference type="EMBL" id="KAK1129468.1"/>
    </source>
</evidence>
<keyword evidence="3" id="KW-1185">Reference proteome</keyword>
<evidence type="ECO:0000256" key="1">
    <source>
        <dbReference type="SAM" id="MobiDB-lite"/>
    </source>
</evidence>
<dbReference type="EMBL" id="JAHYIQ010000008">
    <property type="protein sequence ID" value="KAK1129468.1"/>
    <property type="molecule type" value="Genomic_DNA"/>
</dbReference>
<sequence>MLETCKTFRNVESSEPVLPSGKNRPDRALRKPKNRRCTGPGREQNTVERKTRDNREGSADGEQRKKDRFRKNRALIIGDRHPETARTTGSVYGGPG</sequence>
<feature type="compositionally biased region" description="Basic and acidic residues" evidence="1">
    <location>
        <begin position="45"/>
        <end position="65"/>
    </location>
</feature>
<name>A0AA40G1Y3_9HYME</name>
<dbReference type="Proteomes" id="UP001177670">
    <property type="component" value="Unassembled WGS sequence"/>
</dbReference>
<protein>
    <submittedName>
        <fullName evidence="2">Uncharacterized protein</fullName>
    </submittedName>
</protein>
<feature type="region of interest" description="Disordered" evidence="1">
    <location>
        <begin position="1"/>
        <end position="96"/>
    </location>
</feature>
<evidence type="ECO:0000313" key="3">
    <source>
        <dbReference type="Proteomes" id="UP001177670"/>
    </source>
</evidence>
<organism evidence="2 3">
    <name type="scientific">Melipona bicolor</name>
    <dbReference type="NCBI Taxonomy" id="60889"/>
    <lineage>
        <taxon>Eukaryota</taxon>
        <taxon>Metazoa</taxon>
        <taxon>Ecdysozoa</taxon>
        <taxon>Arthropoda</taxon>
        <taxon>Hexapoda</taxon>
        <taxon>Insecta</taxon>
        <taxon>Pterygota</taxon>
        <taxon>Neoptera</taxon>
        <taxon>Endopterygota</taxon>
        <taxon>Hymenoptera</taxon>
        <taxon>Apocrita</taxon>
        <taxon>Aculeata</taxon>
        <taxon>Apoidea</taxon>
        <taxon>Anthophila</taxon>
        <taxon>Apidae</taxon>
        <taxon>Melipona</taxon>
    </lineage>
</organism>